<evidence type="ECO:0000313" key="2">
    <source>
        <dbReference type="EMBL" id="MFG6428918.1"/>
    </source>
</evidence>
<sequence length="330" mass="35501">MTAAAATGGDFRIDGFNEAVLIVRDERPHLACWVGNGGWVVRHQGAVDPRLLAAWGRPGASGQEWLLAHPDCDTGFVRLLRLEGAGPQHDIRADDQCWDSGGIFDLNVRVLDVDAMAARMRALQWHGVAPPIAWDFGTLGVKEWLVRGPDNVRLALIERLHPPLEGFSHLREFSQVFNSSQIVRDVDVALAFYRDVLGFQIASRYESPGFAPGPNLFGAPPGLASQIGLKLCIVHPQGKVEGSVELVAAPGAEGRDLSADAGPPHFGMATLRFPTRGVEALARHVEAAGHALAMPPSTVTLAPHGEVRLLALRAPDGAWLEFFETPLLAG</sequence>
<organism evidence="2 3">
    <name type="scientific">Pelomonas parva</name>
    <dbReference type="NCBI Taxonomy" id="3299032"/>
    <lineage>
        <taxon>Bacteria</taxon>
        <taxon>Pseudomonadati</taxon>
        <taxon>Pseudomonadota</taxon>
        <taxon>Betaproteobacteria</taxon>
        <taxon>Burkholderiales</taxon>
        <taxon>Sphaerotilaceae</taxon>
        <taxon>Roseateles</taxon>
    </lineage>
</organism>
<evidence type="ECO:0000259" key="1">
    <source>
        <dbReference type="PROSITE" id="PS51819"/>
    </source>
</evidence>
<evidence type="ECO:0000313" key="3">
    <source>
        <dbReference type="Proteomes" id="UP001606210"/>
    </source>
</evidence>
<comment type="caution">
    <text evidence="2">The sequence shown here is derived from an EMBL/GenBank/DDBJ whole genome shotgun (WGS) entry which is preliminary data.</text>
</comment>
<dbReference type="InterPro" id="IPR037523">
    <property type="entry name" value="VOC_core"/>
</dbReference>
<dbReference type="RefSeq" id="WP_394475933.1">
    <property type="nucleotide sequence ID" value="NZ_JBIGHV010000001.1"/>
</dbReference>
<dbReference type="Gene3D" id="3.10.180.10">
    <property type="entry name" value="2,3-Dihydroxybiphenyl 1,2-Dioxygenase, domain 1"/>
    <property type="match status" value="1"/>
</dbReference>
<reference evidence="2 3" key="1">
    <citation type="submission" date="2024-08" db="EMBL/GenBank/DDBJ databases">
        <authorList>
            <person name="Lu H."/>
        </authorList>
    </citation>
    <scope>NUCLEOTIDE SEQUENCE [LARGE SCALE GENOMIC DNA]</scope>
    <source>
        <strain evidence="2 3">LYH14W</strain>
    </source>
</reference>
<dbReference type="PROSITE" id="PS51819">
    <property type="entry name" value="VOC"/>
    <property type="match status" value="1"/>
</dbReference>
<dbReference type="SUPFAM" id="SSF54593">
    <property type="entry name" value="Glyoxalase/Bleomycin resistance protein/Dihydroxybiphenyl dioxygenase"/>
    <property type="match status" value="2"/>
</dbReference>
<accession>A0ABW7F0U6</accession>
<dbReference type="InterPro" id="IPR029068">
    <property type="entry name" value="Glyas_Bleomycin-R_OHBP_Dase"/>
</dbReference>
<proteinExistence type="predicted"/>
<dbReference type="Proteomes" id="UP001606210">
    <property type="component" value="Unassembled WGS sequence"/>
</dbReference>
<dbReference type="InterPro" id="IPR004360">
    <property type="entry name" value="Glyas_Fos-R_dOase_dom"/>
</dbReference>
<gene>
    <name evidence="2" type="ORF">ACG00Y_03290</name>
</gene>
<keyword evidence="3" id="KW-1185">Reference proteome</keyword>
<name>A0ABW7F0U6_9BURK</name>
<protein>
    <submittedName>
        <fullName evidence="2">VOC family protein</fullName>
    </submittedName>
</protein>
<dbReference type="Pfam" id="PF00903">
    <property type="entry name" value="Glyoxalase"/>
    <property type="match status" value="1"/>
</dbReference>
<dbReference type="EMBL" id="JBIGHV010000001">
    <property type="protein sequence ID" value="MFG6428918.1"/>
    <property type="molecule type" value="Genomic_DNA"/>
</dbReference>
<feature type="domain" description="VOC" evidence="1">
    <location>
        <begin position="172"/>
        <end position="325"/>
    </location>
</feature>